<dbReference type="AlphaFoldDB" id="X1SFJ0"/>
<name>X1SFJ0_9ZZZZ</name>
<protein>
    <submittedName>
        <fullName evidence="1">Uncharacterized protein</fullName>
    </submittedName>
</protein>
<sequence>FDMATYGDIIKKMIALGNIQFRQLSGAGEFFALTRDAEEVIIGPATEKEGEMISVVSNQTAYSILYSQFIGPIFQANSRPIK</sequence>
<comment type="caution">
    <text evidence="1">The sequence shown here is derived from an EMBL/GenBank/DDBJ whole genome shotgun (WGS) entry which is preliminary data.</text>
</comment>
<feature type="non-terminal residue" evidence="1">
    <location>
        <position position="1"/>
    </location>
</feature>
<dbReference type="EMBL" id="BARW01000592">
    <property type="protein sequence ID" value="GAI66524.1"/>
    <property type="molecule type" value="Genomic_DNA"/>
</dbReference>
<gene>
    <name evidence="1" type="ORF">S12H4_02418</name>
</gene>
<organism evidence="1">
    <name type="scientific">marine sediment metagenome</name>
    <dbReference type="NCBI Taxonomy" id="412755"/>
    <lineage>
        <taxon>unclassified sequences</taxon>
        <taxon>metagenomes</taxon>
        <taxon>ecological metagenomes</taxon>
    </lineage>
</organism>
<accession>X1SFJ0</accession>
<proteinExistence type="predicted"/>
<evidence type="ECO:0000313" key="1">
    <source>
        <dbReference type="EMBL" id="GAI66524.1"/>
    </source>
</evidence>
<reference evidence="1" key="1">
    <citation type="journal article" date="2014" name="Front. Microbiol.">
        <title>High frequency of phylogenetically diverse reductive dehalogenase-homologous genes in deep subseafloor sedimentary metagenomes.</title>
        <authorList>
            <person name="Kawai M."/>
            <person name="Futagami T."/>
            <person name="Toyoda A."/>
            <person name="Takaki Y."/>
            <person name="Nishi S."/>
            <person name="Hori S."/>
            <person name="Arai W."/>
            <person name="Tsubouchi T."/>
            <person name="Morono Y."/>
            <person name="Uchiyama I."/>
            <person name="Ito T."/>
            <person name="Fujiyama A."/>
            <person name="Inagaki F."/>
            <person name="Takami H."/>
        </authorList>
    </citation>
    <scope>NUCLEOTIDE SEQUENCE</scope>
    <source>
        <strain evidence="1">Expedition CK06-06</strain>
    </source>
</reference>